<gene>
    <name evidence="7" type="ORF">FLAG1_10477</name>
</gene>
<feature type="domain" description="DUF676" evidence="5">
    <location>
        <begin position="65"/>
        <end position="157"/>
    </location>
</feature>
<evidence type="ECO:0000256" key="4">
    <source>
        <dbReference type="PROSITE-ProRule" id="PRU00023"/>
    </source>
</evidence>
<dbReference type="PANTHER" id="PTHR24198">
    <property type="entry name" value="ANKYRIN REPEAT AND PROTEIN KINASE DOMAIN-CONTAINING PROTEIN"/>
    <property type="match status" value="1"/>
</dbReference>
<evidence type="ECO:0000313" key="7">
    <source>
        <dbReference type="EMBL" id="KPA36732.1"/>
    </source>
</evidence>
<dbReference type="InterPro" id="IPR029058">
    <property type="entry name" value="AB_hydrolase_fold"/>
</dbReference>
<dbReference type="InterPro" id="IPR007751">
    <property type="entry name" value="DUF676_lipase-like"/>
</dbReference>
<dbReference type="PANTHER" id="PTHR24198:SF165">
    <property type="entry name" value="ANKYRIN REPEAT-CONTAINING PROTEIN-RELATED"/>
    <property type="match status" value="1"/>
</dbReference>
<dbReference type="SMART" id="SM00248">
    <property type="entry name" value="ANK"/>
    <property type="match status" value="11"/>
</dbReference>
<evidence type="ECO:0000256" key="1">
    <source>
        <dbReference type="ARBA" id="ARBA00007920"/>
    </source>
</evidence>
<dbReference type="SUPFAM" id="SSF53474">
    <property type="entry name" value="alpha/beta-Hydrolases"/>
    <property type="match status" value="1"/>
</dbReference>
<feature type="non-terminal residue" evidence="7">
    <location>
        <position position="1413"/>
    </location>
</feature>
<keyword evidence="8" id="KW-1185">Reference proteome</keyword>
<dbReference type="Pfam" id="PF00023">
    <property type="entry name" value="Ank"/>
    <property type="match status" value="1"/>
</dbReference>
<accession>A0A0M9EP47</accession>
<feature type="repeat" description="ANK" evidence="4">
    <location>
        <begin position="1245"/>
        <end position="1277"/>
    </location>
</feature>
<comment type="similarity">
    <text evidence="1">Belongs to the putative lipase ROG1 family.</text>
</comment>
<dbReference type="InterPro" id="IPR056884">
    <property type="entry name" value="NPHP3-like_N"/>
</dbReference>
<comment type="caution">
    <text evidence="7">The sequence shown here is derived from an EMBL/GenBank/DDBJ whole genome shotgun (WGS) entry which is preliminary data.</text>
</comment>
<dbReference type="Pfam" id="PF12796">
    <property type="entry name" value="Ank_2"/>
    <property type="match status" value="2"/>
</dbReference>
<dbReference type="InterPro" id="IPR036770">
    <property type="entry name" value="Ankyrin_rpt-contain_sf"/>
</dbReference>
<dbReference type="EMBL" id="JXCE01000558">
    <property type="protein sequence ID" value="KPA36732.1"/>
    <property type="molecule type" value="Genomic_DNA"/>
</dbReference>
<feature type="domain" description="Nephrocystin 3-like N-terminal" evidence="6">
    <location>
        <begin position="314"/>
        <end position="442"/>
    </location>
</feature>
<dbReference type="PROSITE" id="PS50088">
    <property type="entry name" value="ANK_REPEAT"/>
    <property type="match status" value="4"/>
</dbReference>
<proteinExistence type="inferred from homology"/>
<protein>
    <submittedName>
        <fullName evidence="7">Uncharacterized protein</fullName>
    </submittedName>
</protein>
<organism evidence="7 8">
    <name type="scientific">Fusarium langsethiae</name>
    <dbReference type="NCBI Taxonomy" id="179993"/>
    <lineage>
        <taxon>Eukaryota</taxon>
        <taxon>Fungi</taxon>
        <taxon>Dikarya</taxon>
        <taxon>Ascomycota</taxon>
        <taxon>Pezizomycotina</taxon>
        <taxon>Sordariomycetes</taxon>
        <taxon>Hypocreomycetidae</taxon>
        <taxon>Hypocreales</taxon>
        <taxon>Nectriaceae</taxon>
        <taxon>Fusarium</taxon>
    </lineage>
</organism>
<dbReference type="Gene3D" id="3.40.50.1820">
    <property type="entry name" value="alpha/beta hydrolase"/>
    <property type="match status" value="1"/>
</dbReference>
<feature type="repeat" description="ANK" evidence="4">
    <location>
        <begin position="1212"/>
        <end position="1244"/>
    </location>
</feature>
<evidence type="ECO:0000256" key="3">
    <source>
        <dbReference type="ARBA" id="ARBA00023043"/>
    </source>
</evidence>
<keyword evidence="2" id="KW-0677">Repeat</keyword>
<evidence type="ECO:0000259" key="6">
    <source>
        <dbReference type="Pfam" id="PF24883"/>
    </source>
</evidence>
<dbReference type="Pfam" id="PF05057">
    <property type="entry name" value="DUF676"/>
    <property type="match status" value="1"/>
</dbReference>
<sequence>MKGFKLSSRAKSAGLELNVPETSGRVSSGDSTGHPTIETPVLGLIQLWPDPTLESSSNIPTEVDVVAIHGLGGHPYKSWREGEKLWLKDFLPQDVPTARVLTFGYNASIAFTQTNSTIRDFAISLLEELRTFRRRNKEQNRKFIFVCHSLGGIVLKQICRPHDLCDNSNFLPKALIIAHERESRYAEIEKSVAGVIFLGTPHRGAEVAYWSKFLTKIANVFTAGKTRGDLLRSLAPKSTELGTICSQFVERAVKLQIFSLYERHDFPGLGSLIVDEHSAILHLNNETAIPMETDHRGICNRGEDPSSPVIWKPIFFGFDDKDPTRKTSDSFIRSVLSQILNDQRCATVIKYIDKYVYIDPKRIRISEEKIWDSTNFSINEEGLWECLYIIMTRSRGIMFLLVIDALDEVLRHNSSPPTIVDRLRHLAQSNMDCHMKLLLSHRQGPPFEFQQSMDPAIIDIDNIHTRENVDRFIRTKVRSSLQASRRSPGIATAIEEKIIKISQGNFLYATLAWEQFSNDVTHWTKDQINISLDRLDSASGDLINFYCRLLGNISARYQHNAKIAFTVLRYCKERLSSTQLATLSVLDGISLVDHHRDLQELKAQAEDFEAYLVEACEYIIKIEGQAVEFAHVSAKDVFSTDLDILTPANRQILSQYAVSNSHGHDIMFRLCLKTMHMERRSEASWSKEYHYMAEAARRLLGGFKSTIPSQDEIGLVNASWVSSVEKISRTTCLKYAIRNWFQHYADVSPYDINHDLATAFLNSLTGCYCYLLWYELPTFDNKAKMAFLPRYSSAHLKVSSSMETSLFRAITLGDFPHLVKAMLRQGVDANYIAGKITPLSWAIMCQRPYAFQALLEHRDIQVNRGVHLEYFPIHHAAQCLEDTFYLKKLLECRNIDVNVMCTTGTALHEALSWRNVLAANMILSHPLVDIWCKDKNGDTPYSMAFKHEMWELLLLRMFDMHEGPEAPLVRQISGSSEFLWAGVHGWTDMEEKILREDHEQVFVVSDDSGLNALTHYAYFGRKEKLNWILDRLPTYGLPLRCASDRYDLLHLCASQDWEDVVHLLQRRYGLQSLRSDHQGRNLLHWAMDHSWDLDRFNLEQYDISHLDSLDRDRMTPVHIAVSNRNMDALDLLVASGASTTLKDKNGMSPAHLAAHVGWRGGVEYFVETPSAGIGVTRDGATLLHQVATWFEGKLVHKIIVSKKGAVNDTDHRRRTPLHYASINNNKSAMKVLLDAGGPIDATDENGMTPLHEAIRCLAGDTARFLLQRGANYRTLDGFKQSCLHLSVRYQHSYLIKKFIRLGLAADTYDTFGMNPLHRACSTGNQKHVELLLREGASFTVMNRYRRCPLDMAAERENLDAVKAFISWLDTLHLKHRKRQSILDRALLRAYESECEESGRILRKAGGNVDKSHV</sequence>
<feature type="repeat" description="ANK" evidence="4">
    <location>
        <begin position="1112"/>
        <end position="1144"/>
    </location>
</feature>
<dbReference type="PROSITE" id="PS50297">
    <property type="entry name" value="ANK_REP_REGION"/>
    <property type="match status" value="4"/>
</dbReference>
<reference evidence="7 8" key="1">
    <citation type="submission" date="2015-04" db="EMBL/GenBank/DDBJ databases">
        <title>The draft genome sequence of Fusarium langsethiae, a T-2/HT-2 mycotoxin producer.</title>
        <authorList>
            <person name="Lysoe E."/>
            <person name="Divon H.H."/>
            <person name="Terzi V."/>
            <person name="Orru L."/>
            <person name="Lamontanara A."/>
            <person name="Kolseth A.-K."/>
            <person name="Frandsen R.J."/>
            <person name="Nielsen K."/>
            <person name="Thrane U."/>
        </authorList>
    </citation>
    <scope>NUCLEOTIDE SEQUENCE [LARGE SCALE GENOMIC DNA]</scope>
    <source>
        <strain evidence="7 8">Fl201059</strain>
    </source>
</reference>
<dbReference type="SUPFAM" id="SSF48403">
    <property type="entry name" value="Ankyrin repeat"/>
    <property type="match status" value="2"/>
</dbReference>
<dbReference type="Gene3D" id="1.25.40.20">
    <property type="entry name" value="Ankyrin repeat-containing domain"/>
    <property type="match status" value="3"/>
</dbReference>
<keyword evidence="3 4" id="KW-0040">ANK repeat</keyword>
<name>A0A0M9EP47_FUSLA</name>
<dbReference type="Proteomes" id="UP000037904">
    <property type="component" value="Unassembled WGS sequence"/>
</dbReference>
<dbReference type="InterPro" id="IPR002110">
    <property type="entry name" value="Ankyrin_rpt"/>
</dbReference>
<evidence type="ECO:0000256" key="2">
    <source>
        <dbReference type="ARBA" id="ARBA00022737"/>
    </source>
</evidence>
<evidence type="ECO:0000259" key="5">
    <source>
        <dbReference type="Pfam" id="PF05057"/>
    </source>
</evidence>
<dbReference type="Pfam" id="PF24883">
    <property type="entry name" value="NPHP3_N"/>
    <property type="match status" value="1"/>
</dbReference>
<feature type="repeat" description="ANK" evidence="4">
    <location>
        <begin position="1311"/>
        <end position="1343"/>
    </location>
</feature>
<evidence type="ECO:0000313" key="8">
    <source>
        <dbReference type="Proteomes" id="UP000037904"/>
    </source>
</evidence>